<gene>
    <name evidence="2" type="ORF">KIW84_074646</name>
</gene>
<dbReference type="AlphaFoldDB" id="A0A9D4VRT1"/>
<dbReference type="EMBL" id="JAMSHJ010000007">
    <property type="protein sequence ID" value="KAI5389069.1"/>
    <property type="molecule type" value="Genomic_DNA"/>
</dbReference>
<feature type="non-terminal residue" evidence="2">
    <location>
        <position position="246"/>
    </location>
</feature>
<feature type="compositionally biased region" description="Acidic residues" evidence="1">
    <location>
        <begin position="87"/>
        <end position="121"/>
    </location>
</feature>
<evidence type="ECO:0000256" key="1">
    <source>
        <dbReference type="SAM" id="MobiDB-lite"/>
    </source>
</evidence>
<organism evidence="2 3">
    <name type="scientific">Pisum sativum</name>
    <name type="common">Garden pea</name>
    <name type="synonym">Lathyrus oleraceus</name>
    <dbReference type="NCBI Taxonomy" id="3888"/>
    <lineage>
        <taxon>Eukaryota</taxon>
        <taxon>Viridiplantae</taxon>
        <taxon>Streptophyta</taxon>
        <taxon>Embryophyta</taxon>
        <taxon>Tracheophyta</taxon>
        <taxon>Spermatophyta</taxon>
        <taxon>Magnoliopsida</taxon>
        <taxon>eudicotyledons</taxon>
        <taxon>Gunneridae</taxon>
        <taxon>Pentapetalae</taxon>
        <taxon>rosids</taxon>
        <taxon>fabids</taxon>
        <taxon>Fabales</taxon>
        <taxon>Fabaceae</taxon>
        <taxon>Papilionoideae</taxon>
        <taxon>50 kb inversion clade</taxon>
        <taxon>NPAAA clade</taxon>
        <taxon>Hologalegina</taxon>
        <taxon>IRL clade</taxon>
        <taxon>Fabeae</taxon>
        <taxon>Lathyrus</taxon>
    </lineage>
</organism>
<proteinExistence type="predicted"/>
<evidence type="ECO:0000313" key="3">
    <source>
        <dbReference type="Proteomes" id="UP001058974"/>
    </source>
</evidence>
<accession>A0A9D4VRT1</accession>
<keyword evidence="3" id="KW-1185">Reference proteome</keyword>
<protein>
    <submittedName>
        <fullName evidence="2">Uncharacterized protein</fullName>
    </submittedName>
</protein>
<dbReference type="PANTHER" id="PTHR33477">
    <property type="entry name" value="P-LOOP NTPASE DOMAIN-CONTAINING PROTEIN LPA1 HOMOLOG 1"/>
    <property type="match status" value="1"/>
</dbReference>
<evidence type="ECO:0000313" key="2">
    <source>
        <dbReference type="EMBL" id="KAI5389069.1"/>
    </source>
</evidence>
<name>A0A9D4VRT1_PEA</name>
<dbReference type="PANTHER" id="PTHR33477:SF3">
    <property type="entry name" value="P-LOOP NTPASE DOMAIN-CONTAINING PROTEIN LPA1 HOMOLOG 1"/>
    <property type="match status" value="1"/>
</dbReference>
<dbReference type="Proteomes" id="UP001058974">
    <property type="component" value="Chromosome 7"/>
</dbReference>
<feature type="compositionally biased region" description="Basic and acidic residues" evidence="1">
    <location>
        <begin position="72"/>
        <end position="86"/>
    </location>
</feature>
<feature type="region of interest" description="Disordered" evidence="1">
    <location>
        <begin position="31"/>
        <end position="131"/>
    </location>
</feature>
<dbReference type="Gramene" id="Psat07G0464600-T2">
    <property type="protein sequence ID" value="KAI5389069.1"/>
    <property type="gene ID" value="KIW84_074646"/>
</dbReference>
<reference evidence="2 3" key="1">
    <citation type="journal article" date="2022" name="Nat. Genet.">
        <title>Improved pea reference genome and pan-genome highlight genomic features and evolutionary characteristics.</title>
        <authorList>
            <person name="Yang T."/>
            <person name="Liu R."/>
            <person name="Luo Y."/>
            <person name="Hu S."/>
            <person name="Wang D."/>
            <person name="Wang C."/>
            <person name="Pandey M.K."/>
            <person name="Ge S."/>
            <person name="Xu Q."/>
            <person name="Li N."/>
            <person name="Li G."/>
            <person name="Huang Y."/>
            <person name="Saxena R.K."/>
            <person name="Ji Y."/>
            <person name="Li M."/>
            <person name="Yan X."/>
            <person name="He Y."/>
            <person name="Liu Y."/>
            <person name="Wang X."/>
            <person name="Xiang C."/>
            <person name="Varshney R.K."/>
            <person name="Ding H."/>
            <person name="Gao S."/>
            <person name="Zong X."/>
        </authorList>
    </citation>
    <scope>NUCLEOTIDE SEQUENCE [LARGE SCALE GENOMIC DNA]</scope>
    <source>
        <strain evidence="2 3">cv. Zhongwan 6</strain>
    </source>
</reference>
<sequence>ENGIGHPMYGPLRIGKAEPVNLQFGFYGISAWPSDGGTSHAGSVDDSRADVTDTGSRYPSSSCSSPRMSDCPSKELKEDYSVHGSDEENDDQPDAGSDEDFSDDGDGDGDNNVDEVGSVDEESTKSDEEYDDLAMQDVLESGYWSDDDYEFTTKLAAAELGIKFHGNKYSQNMDHFLRTRSEPVPIEVASQEPLCSYSSLLAEKSEKKFSSNAKAKLRKRSLSIPAIRKHSSAINDLILSGAPQRL</sequence>
<feature type="compositionally biased region" description="Low complexity" evidence="1">
    <location>
        <begin position="56"/>
        <end position="71"/>
    </location>
</feature>
<comment type="caution">
    <text evidence="2">The sequence shown here is derived from an EMBL/GenBank/DDBJ whole genome shotgun (WGS) entry which is preliminary data.</text>
</comment>